<organism evidence="1">
    <name type="scientific">Klebsiella pneumoniae</name>
    <dbReference type="NCBI Taxonomy" id="573"/>
    <lineage>
        <taxon>Bacteria</taxon>
        <taxon>Pseudomonadati</taxon>
        <taxon>Pseudomonadota</taxon>
        <taxon>Gammaproteobacteria</taxon>
        <taxon>Enterobacterales</taxon>
        <taxon>Enterobacteriaceae</taxon>
        <taxon>Klebsiella/Raoultella group</taxon>
        <taxon>Klebsiella</taxon>
        <taxon>Klebsiella pneumoniae complex</taxon>
    </lineage>
</organism>
<name>A0A6M4NYA8_KLEPN</name>
<proteinExistence type="predicted"/>
<reference evidence="1" key="1">
    <citation type="submission" date="2020-02" db="EMBL/GenBank/DDBJ databases">
        <title>Compelete sequence of pZZ100-KPC.</title>
        <authorList>
            <person name="Zhou D."/>
        </authorList>
    </citation>
    <scope>NUCLEOTIDE SEQUENCE</scope>
    <source>
        <strain evidence="1">ZZ100</strain>
        <plasmid evidence="1">pZZ100-KPC</plasmid>
    </source>
</reference>
<dbReference type="EMBL" id="MT108213">
    <property type="protein sequence ID" value="QJS02674.1"/>
    <property type="molecule type" value="Genomic_DNA"/>
</dbReference>
<dbReference type="AlphaFoldDB" id="A0A6M4NYA8"/>
<geneLocation type="plasmid" evidence="1">
    <name>pZZ100-KPC</name>
</geneLocation>
<evidence type="ECO:0000313" key="1">
    <source>
        <dbReference type="EMBL" id="QJS02674.1"/>
    </source>
</evidence>
<protein>
    <submittedName>
        <fullName evidence="1">Uncharacterized protein</fullName>
    </submittedName>
</protein>
<sequence>MKSRHTYPSVVLKFNSSFFHSQTEAARKAFVDALPAAETDCNQKKEKYPSGLLRLARF</sequence>
<accession>A0A6M4NYA8</accession>
<keyword evidence="1" id="KW-0614">Plasmid</keyword>